<dbReference type="VEuPathDB" id="TrichDB:TRFO_38156"/>
<organism evidence="2 3">
    <name type="scientific">Tritrichomonas foetus</name>
    <dbReference type="NCBI Taxonomy" id="1144522"/>
    <lineage>
        <taxon>Eukaryota</taxon>
        <taxon>Metamonada</taxon>
        <taxon>Parabasalia</taxon>
        <taxon>Tritrichomonadida</taxon>
        <taxon>Tritrichomonadidae</taxon>
        <taxon>Tritrichomonas</taxon>
    </lineage>
</organism>
<feature type="region of interest" description="Disordered" evidence="1">
    <location>
        <begin position="78"/>
        <end position="114"/>
    </location>
</feature>
<dbReference type="Gene3D" id="1.20.5.320">
    <property type="entry name" value="6-Phosphogluconate Dehydrogenase, domain 3"/>
    <property type="match status" value="1"/>
</dbReference>
<dbReference type="GeneID" id="94846581"/>
<sequence>MSLEEERAYRIYNTKLINLLDDRVEKIEKLIKEEGIEGPSGGTGSQGPQGPKGEDGKSAYEIYCENTSNPLSQADWLASLKGPKGDTGPQGPKGQDGDGDIDTSQFATKDDLKSYVPNNSEGEIKLKAFPVVLECGGNTVEVYDDFAFLNCPISIGNQEIYGDNDSLRIRATKVEVDSPTTKVSGSLVNDEDKEYATKEYVDQHSGGGTIDISQFATKTELEDLITTADL</sequence>
<protein>
    <recommendedName>
        <fullName evidence="4">Collagen-like protein</fullName>
    </recommendedName>
</protein>
<name>A0A1J4JDD0_9EUKA</name>
<keyword evidence="3" id="KW-1185">Reference proteome</keyword>
<dbReference type="Proteomes" id="UP000179807">
    <property type="component" value="Unassembled WGS sequence"/>
</dbReference>
<reference evidence="2" key="1">
    <citation type="submission" date="2016-10" db="EMBL/GenBank/DDBJ databases">
        <authorList>
            <person name="Benchimol M."/>
            <person name="Almeida L.G."/>
            <person name="Vasconcelos A.T."/>
            <person name="Perreira-Neves A."/>
            <person name="Rosa I.A."/>
            <person name="Tasca T."/>
            <person name="Bogo M.R."/>
            <person name="de Souza W."/>
        </authorList>
    </citation>
    <scope>NUCLEOTIDE SEQUENCE [LARGE SCALE GENOMIC DNA]</scope>
    <source>
        <strain evidence="2">K</strain>
    </source>
</reference>
<evidence type="ECO:0000256" key="1">
    <source>
        <dbReference type="SAM" id="MobiDB-lite"/>
    </source>
</evidence>
<evidence type="ECO:0008006" key="4">
    <source>
        <dbReference type="Google" id="ProtNLM"/>
    </source>
</evidence>
<gene>
    <name evidence="2" type="ORF">TRFO_38156</name>
</gene>
<dbReference type="EMBL" id="MLAK01001227">
    <property type="protein sequence ID" value="OHS95683.1"/>
    <property type="molecule type" value="Genomic_DNA"/>
</dbReference>
<dbReference type="RefSeq" id="XP_068348820.1">
    <property type="nucleotide sequence ID" value="XM_068511877.1"/>
</dbReference>
<dbReference type="AlphaFoldDB" id="A0A1J4JDD0"/>
<feature type="compositionally biased region" description="Gly residues" evidence="1">
    <location>
        <begin position="38"/>
        <end position="47"/>
    </location>
</feature>
<feature type="region of interest" description="Disordered" evidence="1">
    <location>
        <begin position="32"/>
        <end position="64"/>
    </location>
</feature>
<accession>A0A1J4JDD0</accession>
<evidence type="ECO:0000313" key="3">
    <source>
        <dbReference type="Proteomes" id="UP000179807"/>
    </source>
</evidence>
<comment type="caution">
    <text evidence="2">The sequence shown here is derived from an EMBL/GenBank/DDBJ whole genome shotgun (WGS) entry which is preliminary data.</text>
</comment>
<proteinExistence type="predicted"/>
<evidence type="ECO:0000313" key="2">
    <source>
        <dbReference type="EMBL" id="OHS95683.1"/>
    </source>
</evidence>